<comment type="similarity">
    <text evidence="1">Belongs to the peptidase A1 family.</text>
</comment>
<dbReference type="PANTHER" id="PTHR47966">
    <property type="entry name" value="BETA-SITE APP-CLEAVING ENZYME, ISOFORM A-RELATED"/>
    <property type="match status" value="1"/>
</dbReference>
<evidence type="ECO:0000256" key="1">
    <source>
        <dbReference type="ARBA" id="ARBA00007447"/>
    </source>
</evidence>
<keyword evidence="2" id="KW-0732">Signal</keyword>
<organism evidence="4 5">
    <name type="scientific">Cryptococcus floricola</name>
    <dbReference type="NCBI Taxonomy" id="2591691"/>
    <lineage>
        <taxon>Eukaryota</taxon>
        <taxon>Fungi</taxon>
        <taxon>Dikarya</taxon>
        <taxon>Basidiomycota</taxon>
        <taxon>Agaricomycotina</taxon>
        <taxon>Tremellomycetes</taxon>
        <taxon>Tremellales</taxon>
        <taxon>Cryptococcaceae</taxon>
        <taxon>Cryptococcus</taxon>
    </lineage>
</organism>
<dbReference type="GO" id="GO:0004190">
    <property type="term" value="F:aspartic-type endopeptidase activity"/>
    <property type="evidence" value="ECO:0007669"/>
    <property type="project" value="InterPro"/>
</dbReference>
<dbReference type="InterPro" id="IPR001461">
    <property type="entry name" value="Aspartic_peptidase_A1"/>
</dbReference>
<dbReference type="InterPro" id="IPR021109">
    <property type="entry name" value="Peptidase_aspartic_dom_sf"/>
</dbReference>
<dbReference type="Pfam" id="PF00026">
    <property type="entry name" value="Asp"/>
    <property type="match status" value="1"/>
</dbReference>
<dbReference type="GO" id="GO:0006508">
    <property type="term" value="P:proteolysis"/>
    <property type="evidence" value="ECO:0007669"/>
    <property type="project" value="InterPro"/>
</dbReference>
<gene>
    <name evidence="4" type="ORF">B9479_006481</name>
</gene>
<evidence type="ECO:0000313" key="5">
    <source>
        <dbReference type="Proteomes" id="UP000322245"/>
    </source>
</evidence>
<proteinExistence type="inferred from homology"/>
<dbReference type="PANTHER" id="PTHR47966:SF51">
    <property type="entry name" value="BETA-SITE APP-CLEAVING ENZYME, ISOFORM A-RELATED"/>
    <property type="match status" value="1"/>
</dbReference>
<feature type="signal peptide" evidence="2">
    <location>
        <begin position="1"/>
        <end position="21"/>
    </location>
</feature>
<evidence type="ECO:0000259" key="3">
    <source>
        <dbReference type="PROSITE" id="PS51767"/>
    </source>
</evidence>
<feature type="chain" id="PRO_5022724067" description="Peptidase A1 domain-containing protein" evidence="2">
    <location>
        <begin position="22"/>
        <end position="384"/>
    </location>
</feature>
<dbReference type="InterPro" id="IPR033121">
    <property type="entry name" value="PEPTIDASE_A1"/>
</dbReference>
<dbReference type="EMBL" id="NIDF01000111">
    <property type="protein sequence ID" value="TYJ52893.1"/>
    <property type="molecule type" value="Genomic_DNA"/>
</dbReference>
<keyword evidence="5" id="KW-1185">Reference proteome</keyword>
<dbReference type="AlphaFoldDB" id="A0A5D3ARY3"/>
<dbReference type="PRINTS" id="PR00792">
    <property type="entry name" value="PEPSIN"/>
</dbReference>
<sequence length="384" mass="40916">MFAVPFALLIYLFTLTLATHAQTTFKLTKHSTGTTSGILRKIESLGNGNNRRRDVEIDGSSSGGIGYTIDVSLNGGSSIPILLDTGSNQFWAASTACDSCTSGGMQSSGLEAESGCEVYGLTYGIGSVKGCIVESTMAVGEWTVDNLHALAVSYVDDDMLWEGSFMRQVYSGLWGLARDGATVDGAPTAISLMYSQGLIEAPVVGFYLGREGDGTESEMTIGDVSSISYAQTSKKVTVPSRNNTYDLYQVSMNSISVNGKTLESDIVAYIDTGSTAISTPEILAVEIYNALFDGVAYKYGTSYIVPCEPLTNASIAFTFGGVAFDMASEDLVGDDIADNSGWCYGRFVSLYEGVDYMVIGDAFLHNVYHTVNVQNGDVTFYALS</sequence>
<evidence type="ECO:0000256" key="2">
    <source>
        <dbReference type="SAM" id="SignalP"/>
    </source>
</evidence>
<dbReference type="CDD" id="cd05471">
    <property type="entry name" value="pepsin_like"/>
    <property type="match status" value="1"/>
</dbReference>
<dbReference type="SUPFAM" id="SSF50630">
    <property type="entry name" value="Acid proteases"/>
    <property type="match status" value="1"/>
</dbReference>
<accession>A0A5D3ARY3</accession>
<feature type="domain" description="Peptidase A1" evidence="3">
    <location>
        <begin position="67"/>
        <end position="381"/>
    </location>
</feature>
<reference evidence="4 5" key="1">
    <citation type="submission" date="2017-05" db="EMBL/GenBank/DDBJ databases">
        <title>The Genome Sequence of Tsuchiyaea wingfieldii DSM 27421.</title>
        <authorList>
            <person name="Cuomo C."/>
            <person name="Passer A."/>
            <person name="Billmyre B."/>
            <person name="Heitman J."/>
        </authorList>
    </citation>
    <scope>NUCLEOTIDE SEQUENCE [LARGE SCALE GENOMIC DNA]</scope>
    <source>
        <strain evidence="4 5">DSM 27421</strain>
    </source>
</reference>
<dbReference type="PROSITE" id="PS51767">
    <property type="entry name" value="PEPTIDASE_A1"/>
    <property type="match status" value="1"/>
</dbReference>
<protein>
    <recommendedName>
        <fullName evidence="3">Peptidase A1 domain-containing protein</fullName>
    </recommendedName>
</protein>
<dbReference type="Gene3D" id="2.40.70.10">
    <property type="entry name" value="Acid Proteases"/>
    <property type="match status" value="2"/>
</dbReference>
<evidence type="ECO:0000313" key="4">
    <source>
        <dbReference type="EMBL" id="TYJ52893.1"/>
    </source>
</evidence>
<dbReference type="Proteomes" id="UP000322245">
    <property type="component" value="Unassembled WGS sequence"/>
</dbReference>
<name>A0A5D3ARY3_9TREE</name>
<dbReference type="InterPro" id="IPR034164">
    <property type="entry name" value="Pepsin-like_dom"/>
</dbReference>
<comment type="caution">
    <text evidence="4">The sequence shown here is derived from an EMBL/GenBank/DDBJ whole genome shotgun (WGS) entry which is preliminary data.</text>
</comment>